<feature type="compositionally biased region" description="Basic residues" evidence="1">
    <location>
        <begin position="898"/>
        <end position="910"/>
    </location>
</feature>
<evidence type="ECO:0000256" key="2">
    <source>
        <dbReference type="SAM" id="Phobius"/>
    </source>
</evidence>
<feature type="compositionally biased region" description="Basic and acidic residues" evidence="1">
    <location>
        <begin position="886"/>
        <end position="897"/>
    </location>
</feature>
<feature type="transmembrane region" description="Helical" evidence="2">
    <location>
        <begin position="521"/>
        <end position="545"/>
    </location>
</feature>
<feature type="region of interest" description="Disordered" evidence="1">
    <location>
        <begin position="1"/>
        <end position="26"/>
    </location>
</feature>
<accession>A0A1E7EP90</accession>
<dbReference type="GO" id="GO:0000981">
    <property type="term" value="F:DNA-binding transcription factor activity, RNA polymerase II-specific"/>
    <property type="evidence" value="ECO:0007669"/>
    <property type="project" value="TreeGrafter"/>
</dbReference>
<feature type="region of interest" description="Disordered" evidence="1">
    <location>
        <begin position="560"/>
        <end position="581"/>
    </location>
</feature>
<evidence type="ECO:0000313" key="4">
    <source>
        <dbReference type="Proteomes" id="UP000095751"/>
    </source>
</evidence>
<name>A0A1E7EP90_9STRA</name>
<keyword evidence="2" id="KW-0812">Transmembrane</keyword>
<feature type="region of interest" description="Disordered" evidence="1">
    <location>
        <begin position="714"/>
        <end position="740"/>
    </location>
</feature>
<dbReference type="InParanoid" id="A0A1E7EP90"/>
<dbReference type="PANTHER" id="PTHR14596">
    <property type="entry name" value="ZINC FINGER PROTEIN"/>
    <property type="match status" value="1"/>
</dbReference>
<feature type="region of interest" description="Disordered" evidence="1">
    <location>
        <begin position="49"/>
        <end position="68"/>
    </location>
</feature>
<keyword evidence="2" id="KW-0472">Membrane</keyword>
<dbReference type="GO" id="GO:0042594">
    <property type="term" value="P:response to starvation"/>
    <property type="evidence" value="ECO:0007669"/>
    <property type="project" value="TreeGrafter"/>
</dbReference>
<feature type="compositionally biased region" description="Low complexity" evidence="1">
    <location>
        <begin position="717"/>
        <end position="729"/>
    </location>
</feature>
<protein>
    <submittedName>
        <fullName evidence="3">Expressed integral membrane protein</fullName>
    </submittedName>
</protein>
<feature type="compositionally biased region" description="Basic residues" evidence="1">
    <location>
        <begin position="856"/>
        <end position="867"/>
    </location>
</feature>
<sequence>MTDDDYSLPTIISTPRPAPTPATAYSNTTNYDTWSVTFVSTCDESKCLSTGLKQPPPATTSSSSSSSKSDDFIFNCYGLGPNTMFPFICADNYTGVEVLLDDDGDNVMPSVTTNQDNSNLKYYTCCPPEPKQTDEDNNNNNVDGNAHYYTEIEEPPTRHCENSQYLDETKENAWNVTSWCEAPSSYYPYGRAMTNVPGIPLSYMCCDQELTIIDDDEEEGSSISNIFNPNPDCVQDMFCESCTVITTNNYYFGNLPTTGSVMNCYNDIYQYPQIIINTGHTVKYECCSVSSNSTTSSNGSFIILNSTAFQATIWTQFVLALLSTIISVLLIVAISLPLYRNKNNNKETNNKSSTKNNNNRRKKRAKINNSGSPDYSSYNLYLIFLSIPDLLFNLYLLGTVTGKYYSGWNQSTDGYISSCATINMYMNAIIAREVMILLRRTKHCQRYSPPSYKKASIQFSIVSVYAIILGIVWYFLLHNWTSSDDDDNSSSSNITTTTGSDRDTFTTATAIPLIQLRNYSISTFFILVVGIPLLFLVYICFIIWYQKLLPNDQIGRNSRRNVTNTSNSNYDNHSSNNSASRTKIQRISGFLSRMKSSRHNNTSTSNTTTDSAKSSIFFFIWFPGMIMYYIAYVPDRASSGLLHNLGLLFFSLQGIISGGMVMSKPDVRKSIYDLYDITIRKCIIIYVKKCKQKPSKSTDNDNIKDNIILAVDSGAQDSTDNNNSNSNSNNDHDHDNSHEEDKRVVVLVESLPKMIDDGTYNGVVVDVEAPSSTTQPSNNKELYISPLLSQQQQQQQRNDAIVSSAMTTTPVTITTFDDNTIKQKQKKKKNNKEDDTNKKDINSNSTNNNDAIAITIKKKKDNKKSKAKNNDNDNDDNNNIITVSDDDNKKAVIEAKTTKKKKKKKTKKTVSSRESNVE</sequence>
<dbReference type="AlphaFoldDB" id="A0A1E7EP90"/>
<evidence type="ECO:0000313" key="3">
    <source>
        <dbReference type="EMBL" id="OEU07761.1"/>
    </source>
</evidence>
<proteinExistence type="predicted"/>
<reference evidence="3 4" key="1">
    <citation type="submission" date="2016-09" db="EMBL/GenBank/DDBJ databases">
        <title>Extensive genetic diversity and differential bi-allelic expression allows diatom success in the polar Southern Ocean.</title>
        <authorList>
            <consortium name="DOE Joint Genome Institute"/>
            <person name="Mock T."/>
            <person name="Otillar R.P."/>
            <person name="Strauss J."/>
            <person name="Dupont C."/>
            <person name="Frickenhaus S."/>
            <person name="Maumus F."/>
            <person name="Mcmullan M."/>
            <person name="Sanges R."/>
            <person name="Schmutz J."/>
            <person name="Toseland A."/>
            <person name="Valas R."/>
            <person name="Veluchamy A."/>
            <person name="Ward B.J."/>
            <person name="Allen A."/>
            <person name="Barry K."/>
            <person name="Falciatore A."/>
            <person name="Ferrante M."/>
            <person name="Fortunato A.E."/>
            <person name="Gloeckner G."/>
            <person name="Gruber A."/>
            <person name="Hipkin R."/>
            <person name="Janech M."/>
            <person name="Kroth P."/>
            <person name="Leese F."/>
            <person name="Lindquist E."/>
            <person name="Lyon B.R."/>
            <person name="Martin J."/>
            <person name="Mayer C."/>
            <person name="Parker M."/>
            <person name="Quesneville H."/>
            <person name="Raymond J."/>
            <person name="Uhlig C."/>
            <person name="Valentin K.U."/>
            <person name="Worden A.Z."/>
            <person name="Armbrust E.V."/>
            <person name="Bowler C."/>
            <person name="Green B."/>
            <person name="Moulton V."/>
            <person name="Van Oosterhout C."/>
            <person name="Grigoriev I."/>
        </authorList>
    </citation>
    <scope>NUCLEOTIDE SEQUENCE [LARGE SCALE GENOMIC DNA]</scope>
    <source>
        <strain evidence="3 4">CCMP1102</strain>
    </source>
</reference>
<feature type="transmembrane region" description="Helical" evidence="2">
    <location>
        <begin position="459"/>
        <end position="477"/>
    </location>
</feature>
<feature type="transmembrane region" description="Helical" evidence="2">
    <location>
        <begin position="313"/>
        <end position="339"/>
    </location>
</feature>
<feature type="transmembrane region" description="Helical" evidence="2">
    <location>
        <begin position="616"/>
        <end position="633"/>
    </location>
</feature>
<evidence type="ECO:0000256" key="1">
    <source>
        <dbReference type="SAM" id="MobiDB-lite"/>
    </source>
</evidence>
<dbReference type="GO" id="GO:0005634">
    <property type="term" value="C:nucleus"/>
    <property type="evidence" value="ECO:0007669"/>
    <property type="project" value="TreeGrafter"/>
</dbReference>
<dbReference type="EMBL" id="KV784384">
    <property type="protein sequence ID" value="OEU07761.1"/>
    <property type="molecule type" value="Genomic_DNA"/>
</dbReference>
<organism evidence="3 4">
    <name type="scientific">Fragilariopsis cylindrus CCMP1102</name>
    <dbReference type="NCBI Taxonomy" id="635003"/>
    <lineage>
        <taxon>Eukaryota</taxon>
        <taxon>Sar</taxon>
        <taxon>Stramenopiles</taxon>
        <taxon>Ochrophyta</taxon>
        <taxon>Bacillariophyta</taxon>
        <taxon>Bacillariophyceae</taxon>
        <taxon>Bacillariophycidae</taxon>
        <taxon>Bacillariales</taxon>
        <taxon>Bacillariaceae</taxon>
        <taxon>Fragilariopsis</taxon>
    </lineage>
</organism>
<feature type="transmembrane region" description="Helical" evidence="2">
    <location>
        <begin position="645"/>
        <end position="662"/>
    </location>
</feature>
<keyword evidence="4" id="KW-1185">Reference proteome</keyword>
<feature type="compositionally biased region" description="Basic and acidic residues" evidence="1">
    <location>
        <begin position="730"/>
        <end position="740"/>
    </location>
</feature>
<feature type="region of interest" description="Disordered" evidence="1">
    <location>
        <begin position="345"/>
        <end position="370"/>
    </location>
</feature>
<feature type="compositionally biased region" description="Basic and acidic residues" evidence="1">
    <location>
        <begin position="831"/>
        <end position="841"/>
    </location>
</feature>
<dbReference type="Proteomes" id="UP000095751">
    <property type="component" value="Unassembled WGS sequence"/>
</dbReference>
<feature type="compositionally biased region" description="Low complexity" evidence="1">
    <location>
        <begin position="842"/>
        <end position="855"/>
    </location>
</feature>
<dbReference type="PANTHER" id="PTHR14596:SF72">
    <property type="entry name" value="ZINC FINGER PROTEIN MSN2-RELATED"/>
    <property type="match status" value="1"/>
</dbReference>
<feature type="compositionally biased region" description="Low complexity" evidence="1">
    <location>
        <begin position="560"/>
        <end position="580"/>
    </location>
</feature>
<dbReference type="KEGG" id="fcy:FRACYDRAFT_264845"/>
<feature type="region of interest" description="Disordered" evidence="1">
    <location>
        <begin position="820"/>
        <end position="918"/>
    </location>
</feature>
<dbReference type="OrthoDB" id="54498at2759"/>
<dbReference type="Gene3D" id="1.20.1070.10">
    <property type="entry name" value="Rhodopsin 7-helix transmembrane proteins"/>
    <property type="match status" value="1"/>
</dbReference>
<keyword evidence="2" id="KW-1133">Transmembrane helix</keyword>
<gene>
    <name evidence="3" type="ORF">FRACYDRAFT_264845</name>
</gene>
<dbReference type="GO" id="GO:0000987">
    <property type="term" value="F:cis-regulatory region sequence-specific DNA binding"/>
    <property type="evidence" value="ECO:0007669"/>
    <property type="project" value="TreeGrafter"/>
</dbReference>
<feature type="transmembrane region" description="Helical" evidence="2">
    <location>
        <begin position="378"/>
        <end position="395"/>
    </location>
</feature>